<dbReference type="InterPro" id="IPR002035">
    <property type="entry name" value="VWF_A"/>
</dbReference>
<dbReference type="Proteomes" id="UP001634394">
    <property type="component" value="Unassembled WGS sequence"/>
</dbReference>
<dbReference type="Gene3D" id="3.40.50.410">
    <property type="entry name" value="von Willebrand factor, type A domain"/>
    <property type="match status" value="1"/>
</dbReference>
<dbReference type="EMBL" id="JBJQND010000009">
    <property type="protein sequence ID" value="KAL3866311.1"/>
    <property type="molecule type" value="Genomic_DNA"/>
</dbReference>
<name>A0ABD3VXZ9_SINWO</name>
<dbReference type="SUPFAM" id="SSF53300">
    <property type="entry name" value="vWA-like"/>
    <property type="match status" value="1"/>
</dbReference>
<evidence type="ECO:0000259" key="3">
    <source>
        <dbReference type="PROSITE" id="PS51416"/>
    </source>
</evidence>
<dbReference type="PROSITE" id="PS50234">
    <property type="entry name" value="VWFA"/>
    <property type="match status" value="1"/>
</dbReference>
<dbReference type="InterPro" id="IPR010606">
    <property type="entry name" value="Mib_Herc2"/>
</dbReference>
<feature type="region of interest" description="Disordered" evidence="1">
    <location>
        <begin position="1"/>
        <end position="93"/>
    </location>
</feature>
<feature type="domain" description="MIB/HERC2" evidence="3">
    <location>
        <begin position="542"/>
        <end position="613"/>
    </location>
</feature>
<feature type="domain" description="VWFA" evidence="2">
    <location>
        <begin position="220"/>
        <end position="414"/>
    </location>
</feature>
<sequence length="613" mass="68214">MLPTQGLSENIPQAEETSFYSKLSKSRVATGDGLPSSQRFKENQTEKSTSNSSITSTGIQNTSTQVKSSAEVRRGKVTVKTPSAIAPKDKEETAQGLDMMPFVQQFWQMVSGNPSVGVQLDAIGMKMELVNPGHNDPNQPFGFKIEKTIELNMSDVFVLQPQAGFHDSQPFQVLKLVDLNYWPKFCKEEVQKGTSNLKIIYNAICRHTGRRYRIDDDSIDTVLCIDISSSMKGEAWGQAMDFARNFVRGIKANPPINGGVQEKIALVTFGHMTKIHKHLTIDYDGILRLIDHLYPDGPSPMEPGVLLCMAAIEACGKTLRMQSLTVFPRIILITDGIPTSSIMLKGPDSNVESLDQANVECVISALKMKVDCQLYCVPVGDSHLDFFIKISKCTGGKVINAADWKNLVKWSSNLTVASRYIDRFQGSASTFYFEHLQKENSHLSSRELREIWKLLEENKKLGIAADSNLGQVDIPIGTRVRRGPDWNKGDEDGCGPGTVVGKHSAEKDQLKVVWDESNSRRNLHIYRYGQDIMDIVPVNEPRILSPGENIAVGCCVERGRDWQHGNQDGGPGNIGVVTYFDKQADIVNVTWPNGGSFIYKFGDNRIFDIRVRY</sequence>
<dbReference type="Pfam" id="PF06701">
    <property type="entry name" value="MIB_HERC2"/>
    <property type="match status" value="1"/>
</dbReference>
<evidence type="ECO:0000313" key="4">
    <source>
        <dbReference type="EMBL" id="KAL3866311.1"/>
    </source>
</evidence>
<comment type="caution">
    <text evidence="4">The sequence shown here is derived from an EMBL/GenBank/DDBJ whole genome shotgun (WGS) entry which is preliminary data.</text>
</comment>
<gene>
    <name evidence="4" type="ORF">ACJMK2_043618</name>
</gene>
<dbReference type="PROSITE" id="PS51416">
    <property type="entry name" value="MIB_HERC2"/>
    <property type="match status" value="1"/>
</dbReference>
<dbReference type="AlphaFoldDB" id="A0ABD3VXZ9"/>
<proteinExistence type="predicted"/>
<dbReference type="CDD" id="cd00198">
    <property type="entry name" value="vWFA"/>
    <property type="match status" value="1"/>
</dbReference>
<feature type="compositionally biased region" description="Polar residues" evidence="1">
    <location>
        <begin position="1"/>
        <end position="23"/>
    </location>
</feature>
<feature type="non-terminal residue" evidence="4">
    <location>
        <position position="613"/>
    </location>
</feature>
<organism evidence="4 5">
    <name type="scientific">Sinanodonta woodiana</name>
    <name type="common">Chinese pond mussel</name>
    <name type="synonym">Anodonta woodiana</name>
    <dbReference type="NCBI Taxonomy" id="1069815"/>
    <lineage>
        <taxon>Eukaryota</taxon>
        <taxon>Metazoa</taxon>
        <taxon>Spiralia</taxon>
        <taxon>Lophotrochozoa</taxon>
        <taxon>Mollusca</taxon>
        <taxon>Bivalvia</taxon>
        <taxon>Autobranchia</taxon>
        <taxon>Heteroconchia</taxon>
        <taxon>Palaeoheterodonta</taxon>
        <taxon>Unionida</taxon>
        <taxon>Unionoidea</taxon>
        <taxon>Unionidae</taxon>
        <taxon>Unioninae</taxon>
        <taxon>Sinanodonta</taxon>
    </lineage>
</organism>
<feature type="compositionally biased region" description="Low complexity" evidence="1">
    <location>
        <begin position="48"/>
        <end position="65"/>
    </location>
</feature>
<dbReference type="InterPro" id="IPR037252">
    <property type="entry name" value="Mib_Herc2_sf"/>
</dbReference>
<accession>A0ABD3VXZ9</accession>
<dbReference type="InterPro" id="IPR036465">
    <property type="entry name" value="vWFA_dom_sf"/>
</dbReference>
<evidence type="ECO:0008006" key="6">
    <source>
        <dbReference type="Google" id="ProtNLM"/>
    </source>
</evidence>
<evidence type="ECO:0000313" key="5">
    <source>
        <dbReference type="Proteomes" id="UP001634394"/>
    </source>
</evidence>
<protein>
    <recommendedName>
        <fullName evidence="6">VWFA domain-containing protein</fullName>
    </recommendedName>
</protein>
<feature type="region of interest" description="Disordered" evidence="1">
    <location>
        <begin position="480"/>
        <end position="501"/>
    </location>
</feature>
<dbReference type="Gene3D" id="2.30.30.40">
    <property type="entry name" value="SH3 Domains"/>
    <property type="match status" value="2"/>
</dbReference>
<dbReference type="Pfam" id="PF13519">
    <property type="entry name" value="VWA_2"/>
    <property type="match status" value="1"/>
</dbReference>
<keyword evidence="5" id="KW-1185">Reference proteome</keyword>
<evidence type="ECO:0000259" key="2">
    <source>
        <dbReference type="PROSITE" id="PS50234"/>
    </source>
</evidence>
<dbReference type="SUPFAM" id="SSF159034">
    <property type="entry name" value="Mib/herc2 domain-like"/>
    <property type="match status" value="2"/>
</dbReference>
<reference evidence="4 5" key="1">
    <citation type="submission" date="2024-11" db="EMBL/GenBank/DDBJ databases">
        <title>Chromosome-level genome assembly of the freshwater bivalve Anodonta woodiana.</title>
        <authorList>
            <person name="Chen X."/>
        </authorList>
    </citation>
    <scope>NUCLEOTIDE SEQUENCE [LARGE SCALE GENOMIC DNA]</scope>
    <source>
        <strain evidence="4">MN2024</strain>
        <tissue evidence="4">Gills</tissue>
    </source>
</reference>
<evidence type="ECO:0000256" key="1">
    <source>
        <dbReference type="SAM" id="MobiDB-lite"/>
    </source>
</evidence>
<feature type="compositionally biased region" description="Basic and acidic residues" evidence="1">
    <location>
        <begin position="482"/>
        <end position="491"/>
    </location>
</feature>